<dbReference type="EMBL" id="CP007509">
    <property type="protein sequence ID" value="AHY42771.1"/>
    <property type="molecule type" value="Genomic_DNA"/>
</dbReference>
<evidence type="ECO:0000313" key="3">
    <source>
        <dbReference type="Proteomes" id="UP000025238"/>
    </source>
</evidence>
<feature type="region of interest" description="Disordered" evidence="1">
    <location>
        <begin position="209"/>
        <end position="240"/>
    </location>
</feature>
<proteinExistence type="predicted"/>
<feature type="region of interest" description="Disordered" evidence="1">
    <location>
        <begin position="145"/>
        <end position="166"/>
    </location>
</feature>
<gene>
    <name evidence="2" type="ORF">UIB01_09890</name>
</gene>
<dbReference type="AlphaFoldDB" id="A0A023WRZ9"/>
<evidence type="ECO:0000313" key="2">
    <source>
        <dbReference type="EMBL" id="AHY42771.1"/>
    </source>
</evidence>
<dbReference type="PATRIC" id="fig|316.97.peg.1981"/>
<dbReference type="RefSeq" id="WP_038659461.1">
    <property type="nucleotide sequence ID" value="NZ_CP086067.1"/>
</dbReference>
<reference evidence="2 3" key="1">
    <citation type="submission" date="2014-03" db="EMBL/GenBank/DDBJ databases">
        <title>Complete genome sequence of Pseudomonas stutzeri 19SMN4.</title>
        <authorList>
            <person name="Brunet-Galmes I."/>
            <person name="Nogales B."/>
            <person name="Busquets A."/>
            <person name="Pena A."/>
            <person name="Gomila M."/>
            <person name="Garcia-Valdes E."/>
            <person name="Lalucat J."/>
            <person name="Bennasar A."/>
            <person name="Bosch R."/>
        </authorList>
    </citation>
    <scope>NUCLEOTIDE SEQUENCE [LARGE SCALE GENOMIC DNA]</scope>
    <source>
        <strain evidence="2 3">19SMN4</strain>
    </source>
</reference>
<sequence length="320" mass="35211">MGLTVKVMSRGRVIDRIASSVRMESGSPVVSYRERLWPVVDGCIDLDEGHSGHDAHRHEWAQLVERLLPQPLPERIEHCNALLETRFRASLPRGVVQAICSLASLRLERQARELLVDFLSEKHDSTRLRRLLQLQLLFMERTGRPEKPAVPSAASIPDAAAEAPPEDSDWLWAAAEDPVKPEVDDTALRRAAQQMQADIGRHIALESGEAIPGFDDTGDASWPQEPSDTPAAESGSESERRLLERTARLGPVALDLLRYFSDNPGDHASHAQQVLGHPLAEINRLLAGSLGHYVKRGSAGGWECHPWTSDVLDALDGAPS</sequence>
<evidence type="ECO:0000256" key="1">
    <source>
        <dbReference type="SAM" id="MobiDB-lite"/>
    </source>
</evidence>
<feature type="compositionally biased region" description="Low complexity" evidence="1">
    <location>
        <begin position="149"/>
        <end position="163"/>
    </location>
</feature>
<dbReference type="Proteomes" id="UP000025238">
    <property type="component" value="Chromosome"/>
</dbReference>
<accession>A0A023WRZ9</accession>
<dbReference type="KEGG" id="pstu:UIB01_09890"/>
<protein>
    <submittedName>
        <fullName evidence="2">Uncharacterized protein</fullName>
    </submittedName>
</protein>
<name>A0A023WRZ9_STUST</name>
<organism evidence="2 3">
    <name type="scientific">Stutzerimonas stutzeri</name>
    <name type="common">Pseudomonas stutzeri</name>
    <dbReference type="NCBI Taxonomy" id="316"/>
    <lineage>
        <taxon>Bacteria</taxon>
        <taxon>Pseudomonadati</taxon>
        <taxon>Pseudomonadota</taxon>
        <taxon>Gammaproteobacteria</taxon>
        <taxon>Pseudomonadales</taxon>
        <taxon>Pseudomonadaceae</taxon>
        <taxon>Stutzerimonas</taxon>
    </lineage>
</organism>